<dbReference type="Pfam" id="PF06742">
    <property type="entry name" value="DUF1214"/>
    <property type="match status" value="1"/>
</dbReference>
<dbReference type="AlphaFoldDB" id="A0A9X0U590"/>
<dbReference type="InterPro" id="IPR037050">
    <property type="entry name" value="DUF1254_sf"/>
</dbReference>
<evidence type="ECO:0000313" key="3">
    <source>
        <dbReference type="EMBL" id="MBB5329785.1"/>
    </source>
</evidence>
<dbReference type="EMBL" id="JACHEB010000007">
    <property type="protein sequence ID" value="MBB5329785.1"/>
    <property type="molecule type" value="Genomic_DNA"/>
</dbReference>
<evidence type="ECO:0000313" key="4">
    <source>
        <dbReference type="Proteomes" id="UP000535182"/>
    </source>
</evidence>
<dbReference type="PANTHER" id="PTHR36509:SF3">
    <property type="entry name" value="SIGNAL PEPTIDE PROTEIN"/>
    <property type="match status" value="1"/>
</dbReference>
<feature type="domain" description="DUF1214" evidence="1">
    <location>
        <begin position="365"/>
        <end position="471"/>
    </location>
</feature>
<accession>A0A9X0U590</accession>
<dbReference type="InterPro" id="IPR037049">
    <property type="entry name" value="DUF1214_C_sf"/>
</dbReference>
<dbReference type="InterPro" id="IPR010621">
    <property type="entry name" value="DUF1214"/>
</dbReference>
<name>A0A9X0U590_9BACT</name>
<organism evidence="3 4">
    <name type="scientific">Tunturiibacter gelidiferens</name>
    <dbReference type="NCBI Taxonomy" id="3069689"/>
    <lineage>
        <taxon>Bacteria</taxon>
        <taxon>Pseudomonadati</taxon>
        <taxon>Acidobacteriota</taxon>
        <taxon>Terriglobia</taxon>
        <taxon>Terriglobales</taxon>
        <taxon>Acidobacteriaceae</taxon>
        <taxon>Tunturiibacter</taxon>
    </lineage>
</organism>
<dbReference type="Pfam" id="PF06863">
    <property type="entry name" value="DUF1254"/>
    <property type="match status" value="1"/>
</dbReference>
<dbReference type="Gene3D" id="2.60.120.600">
    <property type="entry name" value="Domain of unknown function DUF1214, C-terminal domain"/>
    <property type="match status" value="1"/>
</dbReference>
<protein>
    <recommendedName>
        <fullName evidence="5">DUF1254 domain-containing protein</fullName>
    </recommendedName>
</protein>
<dbReference type="Gene3D" id="1.10.3360.10">
    <property type="entry name" value="VPA0735-like domain"/>
    <property type="match status" value="1"/>
</dbReference>
<dbReference type="Proteomes" id="UP000535182">
    <property type="component" value="Unassembled WGS sequence"/>
</dbReference>
<dbReference type="Gene3D" id="2.60.40.1610">
    <property type="entry name" value="Domain of unknown function DUF1254"/>
    <property type="match status" value="1"/>
</dbReference>
<evidence type="ECO:0008006" key="5">
    <source>
        <dbReference type="Google" id="ProtNLM"/>
    </source>
</evidence>
<feature type="domain" description="DUF1254" evidence="2">
    <location>
        <begin position="96"/>
        <end position="216"/>
    </location>
</feature>
<reference evidence="3 4" key="1">
    <citation type="submission" date="2020-08" db="EMBL/GenBank/DDBJ databases">
        <title>Genomic Encyclopedia of Type Strains, Phase IV (KMG-V): Genome sequencing to study the core and pangenomes of soil and plant-associated prokaryotes.</title>
        <authorList>
            <person name="Whitman W."/>
        </authorList>
    </citation>
    <scope>NUCLEOTIDE SEQUENCE [LARGE SCALE GENOMIC DNA]</scope>
    <source>
        <strain evidence="3 4">X5P2</strain>
    </source>
</reference>
<dbReference type="InterPro" id="IPR010679">
    <property type="entry name" value="DUF1254"/>
</dbReference>
<gene>
    <name evidence="3" type="ORF">HDF14_003407</name>
</gene>
<evidence type="ECO:0000259" key="2">
    <source>
        <dbReference type="Pfam" id="PF06863"/>
    </source>
</evidence>
<evidence type="ECO:0000259" key="1">
    <source>
        <dbReference type="Pfam" id="PF06742"/>
    </source>
</evidence>
<proteinExistence type="predicted"/>
<keyword evidence="4" id="KW-1185">Reference proteome</keyword>
<comment type="caution">
    <text evidence="3">The sequence shown here is derived from an EMBL/GenBank/DDBJ whole genome shotgun (WGS) entry which is preliminary data.</text>
</comment>
<dbReference type="RefSeq" id="WP_183978566.1">
    <property type="nucleotide sequence ID" value="NZ_JACHEB010000007.1"/>
</dbReference>
<sequence>MPSPVRHSNLHRISPVFIASLLVALTACEQKKAEAPENTSAQRNGSTSDLVHSRAVEAAIWGMPAVNYDLMLQEMLTKTQAKVGQVIYWGRPLDWHNQTLTPNPDALYFITFVNTKEGPVVLDLPPGDDNGSFNGNIVTLWQMPLADAGLLGTDKGKGGKYLILPPGYKEKIPAGYIPLQSDTLGNYMLFRANFKSHSDADVQSAVNYGKRIKVYPLAAAAHPPETVFTDVKDINFDSTIKYDASFFDHLNNVIQSEPWIDRDRAMIDALKSIGIEKGKPYQPSDQLKSTLNSAAQDARTFLYAKYDAGFPSFFPSNSHWMFPSYPDLVKAASSSYADLNAYPTDERAVVYSVAFIGIKNLGGGQMYLFSIKDKDGNDFDGAKTYKQTVPPNAPVKQYWSLTAYDRELHTLIKGVNRASRSSQIPELQKNPDGSIDLYIGPKAPDGKESNWIPTDPNRKFEFIFRAYAPTQALFDKTWVLPDVEME</sequence>
<dbReference type="PANTHER" id="PTHR36509">
    <property type="entry name" value="BLL3101 PROTEIN"/>
    <property type="match status" value="1"/>
</dbReference>
<dbReference type="PROSITE" id="PS51257">
    <property type="entry name" value="PROKAR_LIPOPROTEIN"/>
    <property type="match status" value="1"/>
</dbReference>
<dbReference type="SUPFAM" id="SSF160935">
    <property type="entry name" value="VPA0735-like"/>
    <property type="match status" value="1"/>
</dbReference>